<accession>A0ACC0C7D0</accession>
<gene>
    <name evidence="1" type="ORF">M9H77_02069</name>
</gene>
<sequence length="116" mass="13412">MSITFRELLPVKVWSCLAELKQVSFLPYPGSKRPRTDCDCVIKSQPRLIDISVQDDAFQENVDIDEASTLDVMIEDVGPLIYESHLWEEFDIDREWDSHKDSKEDADDDCDEDSDI</sequence>
<evidence type="ECO:0000313" key="2">
    <source>
        <dbReference type="Proteomes" id="UP001060085"/>
    </source>
</evidence>
<name>A0ACC0C7D0_CATRO</name>
<keyword evidence="2" id="KW-1185">Reference proteome</keyword>
<dbReference type="Proteomes" id="UP001060085">
    <property type="component" value="Linkage Group LG01"/>
</dbReference>
<dbReference type="EMBL" id="CM044701">
    <property type="protein sequence ID" value="KAI5680842.1"/>
    <property type="molecule type" value="Genomic_DNA"/>
</dbReference>
<organism evidence="1 2">
    <name type="scientific">Catharanthus roseus</name>
    <name type="common">Madagascar periwinkle</name>
    <name type="synonym">Vinca rosea</name>
    <dbReference type="NCBI Taxonomy" id="4058"/>
    <lineage>
        <taxon>Eukaryota</taxon>
        <taxon>Viridiplantae</taxon>
        <taxon>Streptophyta</taxon>
        <taxon>Embryophyta</taxon>
        <taxon>Tracheophyta</taxon>
        <taxon>Spermatophyta</taxon>
        <taxon>Magnoliopsida</taxon>
        <taxon>eudicotyledons</taxon>
        <taxon>Gunneridae</taxon>
        <taxon>Pentapetalae</taxon>
        <taxon>asterids</taxon>
        <taxon>lamiids</taxon>
        <taxon>Gentianales</taxon>
        <taxon>Apocynaceae</taxon>
        <taxon>Rauvolfioideae</taxon>
        <taxon>Vinceae</taxon>
        <taxon>Catharanthinae</taxon>
        <taxon>Catharanthus</taxon>
    </lineage>
</organism>
<reference evidence="2" key="1">
    <citation type="journal article" date="2023" name="Nat. Plants">
        <title>Single-cell RNA sequencing provides a high-resolution roadmap for understanding the multicellular compartmentation of specialized metabolism.</title>
        <authorList>
            <person name="Sun S."/>
            <person name="Shen X."/>
            <person name="Li Y."/>
            <person name="Li Y."/>
            <person name="Wang S."/>
            <person name="Li R."/>
            <person name="Zhang H."/>
            <person name="Shen G."/>
            <person name="Guo B."/>
            <person name="Wei J."/>
            <person name="Xu J."/>
            <person name="St-Pierre B."/>
            <person name="Chen S."/>
            <person name="Sun C."/>
        </authorList>
    </citation>
    <scope>NUCLEOTIDE SEQUENCE [LARGE SCALE GENOMIC DNA]</scope>
</reference>
<proteinExistence type="predicted"/>
<comment type="caution">
    <text evidence="1">The sequence shown here is derived from an EMBL/GenBank/DDBJ whole genome shotgun (WGS) entry which is preliminary data.</text>
</comment>
<evidence type="ECO:0000313" key="1">
    <source>
        <dbReference type="EMBL" id="KAI5680842.1"/>
    </source>
</evidence>
<protein>
    <submittedName>
        <fullName evidence="1">Uncharacterized protein</fullName>
    </submittedName>
</protein>